<dbReference type="PANTHER" id="PTHR43309:SF3">
    <property type="entry name" value="5-OXOPROLINASE SUBUNIT C"/>
    <property type="match status" value="1"/>
</dbReference>
<gene>
    <name evidence="5" type="ORF">ACFOLH_15240</name>
</gene>
<feature type="domain" description="Carboxyltransferase" evidence="4">
    <location>
        <begin position="23"/>
        <end position="290"/>
    </location>
</feature>
<dbReference type="InterPro" id="IPR052708">
    <property type="entry name" value="PxpC"/>
</dbReference>
<dbReference type="SUPFAM" id="SSF50891">
    <property type="entry name" value="Cyclophilin-like"/>
    <property type="match status" value="1"/>
</dbReference>
<keyword evidence="1" id="KW-0547">Nucleotide-binding</keyword>
<comment type="caution">
    <text evidence="5">The sequence shown here is derived from an EMBL/GenBank/DDBJ whole genome shotgun (WGS) entry which is preliminary data.</text>
</comment>
<evidence type="ECO:0000259" key="4">
    <source>
        <dbReference type="SMART" id="SM00797"/>
    </source>
</evidence>
<dbReference type="InterPro" id="IPR029000">
    <property type="entry name" value="Cyclophilin-like_dom_sf"/>
</dbReference>
<keyword evidence="6" id="KW-1185">Reference proteome</keyword>
<evidence type="ECO:0000256" key="2">
    <source>
        <dbReference type="ARBA" id="ARBA00022801"/>
    </source>
</evidence>
<evidence type="ECO:0000256" key="1">
    <source>
        <dbReference type="ARBA" id="ARBA00022741"/>
    </source>
</evidence>
<keyword evidence="2" id="KW-0378">Hydrolase</keyword>
<sequence>MLEVLATGPLTTVQDEGRVGLASSGVPRSGACDRGAYRRGLRLVGTAPGAASLEVTLGGLRVRALAPTTVALTGARCPGVPWDAPVDLRAGDELHLGTPGAGLRSYLAVRGGVDVTAVLGSCSTCTLSGLGPPRLAAGDVLAAGADRLPMPGVDVAPVSGPPAGPLLLTATPGPRADRVGEAGLAVLTGTVWVVGTDSDRVGVRLGGGVLEAAERWRGVELPSEGVLRGAVQVPPSGGPVVFLADAPVTGGYPVVAYLVDDPLRSDVDRLAQARPGQQVRLRLDRGSLEA</sequence>
<proteinExistence type="predicted"/>
<dbReference type="RefSeq" id="WP_340294633.1">
    <property type="nucleotide sequence ID" value="NZ_JBBEOI010000173.1"/>
</dbReference>
<dbReference type="PANTHER" id="PTHR43309">
    <property type="entry name" value="5-OXOPROLINASE SUBUNIT C"/>
    <property type="match status" value="1"/>
</dbReference>
<evidence type="ECO:0000313" key="5">
    <source>
        <dbReference type="EMBL" id="MFC3689701.1"/>
    </source>
</evidence>
<evidence type="ECO:0000256" key="3">
    <source>
        <dbReference type="ARBA" id="ARBA00022840"/>
    </source>
</evidence>
<name>A0ABV7WMC2_9MICO</name>
<evidence type="ECO:0000313" key="6">
    <source>
        <dbReference type="Proteomes" id="UP001595685"/>
    </source>
</evidence>
<keyword evidence="3" id="KW-0067">ATP-binding</keyword>
<dbReference type="Pfam" id="PF02626">
    <property type="entry name" value="CT_A_B"/>
    <property type="match status" value="1"/>
</dbReference>
<organism evidence="5 6">
    <name type="scientific">Aquipuribacter hungaricus</name>
    <dbReference type="NCBI Taxonomy" id="545624"/>
    <lineage>
        <taxon>Bacteria</taxon>
        <taxon>Bacillati</taxon>
        <taxon>Actinomycetota</taxon>
        <taxon>Actinomycetes</taxon>
        <taxon>Micrococcales</taxon>
        <taxon>Intrasporangiaceae</taxon>
        <taxon>Aquipuribacter</taxon>
    </lineage>
</organism>
<dbReference type="Gene3D" id="2.40.100.10">
    <property type="entry name" value="Cyclophilin-like"/>
    <property type="match status" value="1"/>
</dbReference>
<dbReference type="SMART" id="SM00797">
    <property type="entry name" value="AHS2"/>
    <property type="match status" value="1"/>
</dbReference>
<dbReference type="Proteomes" id="UP001595685">
    <property type="component" value="Unassembled WGS sequence"/>
</dbReference>
<dbReference type="EMBL" id="JBHRWW010000012">
    <property type="protein sequence ID" value="MFC3689701.1"/>
    <property type="molecule type" value="Genomic_DNA"/>
</dbReference>
<accession>A0ABV7WMC2</accession>
<protein>
    <submittedName>
        <fullName evidence="5">Biotin-dependent carboxyltransferase family protein</fullName>
    </submittedName>
</protein>
<dbReference type="InterPro" id="IPR003778">
    <property type="entry name" value="CT_A_B"/>
</dbReference>
<reference evidence="6" key="1">
    <citation type="journal article" date="2019" name="Int. J. Syst. Evol. Microbiol.">
        <title>The Global Catalogue of Microorganisms (GCM) 10K type strain sequencing project: providing services to taxonomists for standard genome sequencing and annotation.</title>
        <authorList>
            <consortium name="The Broad Institute Genomics Platform"/>
            <consortium name="The Broad Institute Genome Sequencing Center for Infectious Disease"/>
            <person name="Wu L."/>
            <person name="Ma J."/>
        </authorList>
    </citation>
    <scope>NUCLEOTIDE SEQUENCE [LARGE SCALE GENOMIC DNA]</scope>
    <source>
        <strain evidence="6">NCAIM B.02333</strain>
    </source>
</reference>